<dbReference type="AlphaFoldDB" id="A0A857JLB4"/>
<evidence type="ECO:0008006" key="4">
    <source>
        <dbReference type="Google" id="ProtNLM"/>
    </source>
</evidence>
<dbReference type="SUPFAM" id="SSF53850">
    <property type="entry name" value="Periplasmic binding protein-like II"/>
    <property type="match status" value="1"/>
</dbReference>
<sequence length="242" mass="26964">MKYLVFFIVSFACFASANAKERLVFSTAVNSGLPPMVCSEVMRLALSRINIDMSLNAKSSERSILSASKGETDGETARVNGLNAKYPDLFQTSVSCYAHDVNLYTLAGNEFKVDGWQSIPPNKVIGYRKGTHYIEQAATQHDISIYPLETNQQIFKLISVGKIDMMIATEQIMGSKVMLNGSAELVILRPALERHGFYSYIHKKHLAILPQINQQLTRMKTSGELDSVQHKVANAFLNKKVK</sequence>
<dbReference type="Gene3D" id="3.40.190.10">
    <property type="entry name" value="Periplasmic binding protein-like II"/>
    <property type="match status" value="2"/>
</dbReference>
<keyword evidence="3" id="KW-1185">Reference proteome</keyword>
<evidence type="ECO:0000313" key="3">
    <source>
        <dbReference type="Proteomes" id="UP000464524"/>
    </source>
</evidence>
<gene>
    <name evidence="2" type="ORF">FX988_03117</name>
</gene>
<evidence type="ECO:0000313" key="2">
    <source>
        <dbReference type="EMBL" id="QHJ12859.1"/>
    </source>
</evidence>
<accession>A0A857JLB4</accession>
<feature type="chain" id="PRO_5032404133" description="Solute-binding protein family 3/N-terminal domain-containing protein" evidence="1">
    <location>
        <begin position="20"/>
        <end position="242"/>
    </location>
</feature>
<feature type="signal peptide" evidence="1">
    <location>
        <begin position="1"/>
        <end position="19"/>
    </location>
</feature>
<evidence type="ECO:0000256" key="1">
    <source>
        <dbReference type="SAM" id="SignalP"/>
    </source>
</evidence>
<dbReference type="RefSeq" id="WP_160181023.1">
    <property type="nucleotide sequence ID" value="NZ_CP047656.1"/>
</dbReference>
<protein>
    <recommendedName>
        <fullName evidence="4">Solute-binding protein family 3/N-terminal domain-containing protein</fullName>
    </recommendedName>
</protein>
<organism evidence="2 3">
    <name type="scientific">Paraglaciecola mesophila</name>
    <dbReference type="NCBI Taxonomy" id="197222"/>
    <lineage>
        <taxon>Bacteria</taxon>
        <taxon>Pseudomonadati</taxon>
        <taxon>Pseudomonadota</taxon>
        <taxon>Gammaproteobacteria</taxon>
        <taxon>Alteromonadales</taxon>
        <taxon>Alteromonadaceae</taxon>
        <taxon>Paraglaciecola</taxon>
    </lineage>
</organism>
<dbReference type="KEGG" id="pmes:FX988_03117"/>
<name>A0A857JLB4_9ALTE</name>
<dbReference type="Proteomes" id="UP000464524">
    <property type="component" value="Chromosome"/>
</dbReference>
<proteinExistence type="predicted"/>
<dbReference type="EMBL" id="CP047656">
    <property type="protein sequence ID" value="QHJ12859.1"/>
    <property type="molecule type" value="Genomic_DNA"/>
</dbReference>
<dbReference type="OrthoDB" id="6838256at2"/>
<reference evidence="2 3" key="1">
    <citation type="submission" date="2019-12" db="EMBL/GenBank/DDBJ databases">
        <title>Genome sequencing and assembly of endphytes of Porphyra tenera.</title>
        <authorList>
            <person name="Park J.M."/>
            <person name="Shin R."/>
            <person name="Jo S.H."/>
        </authorList>
    </citation>
    <scope>NUCLEOTIDE SEQUENCE [LARGE SCALE GENOMIC DNA]</scope>
    <source>
        <strain evidence="2 3">GPM4</strain>
    </source>
</reference>
<keyword evidence="1" id="KW-0732">Signal</keyword>